<keyword evidence="1" id="KW-1133">Transmembrane helix</keyword>
<sequence>MDWQRSTSLLVDWKVPSVYRIINNGVLLEINARECDTRKSLARLFSRKDFSLGVFSVLAHFSKVLHVMRLLFFLLVLVKK</sequence>
<reference evidence="2" key="1">
    <citation type="journal article" date="2022" name="bioRxiv">
        <title>Sequencing and chromosome-scale assembly of the giantPleurodeles waltlgenome.</title>
        <authorList>
            <person name="Brown T."/>
            <person name="Elewa A."/>
            <person name="Iarovenko S."/>
            <person name="Subramanian E."/>
            <person name="Araus A.J."/>
            <person name="Petzold A."/>
            <person name="Susuki M."/>
            <person name="Suzuki K.-i.T."/>
            <person name="Hayashi T."/>
            <person name="Toyoda A."/>
            <person name="Oliveira C."/>
            <person name="Osipova E."/>
            <person name="Leigh N.D."/>
            <person name="Simon A."/>
            <person name="Yun M.H."/>
        </authorList>
    </citation>
    <scope>NUCLEOTIDE SEQUENCE</scope>
    <source>
        <strain evidence="2">20211129_DDA</strain>
        <tissue evidence="2">Liver</tissue>
    </source>
</reference>
<proteinExistence type="predicted"/>
<dbReference type="Proteomes" id="UP001066276">
    <property type="component" value="Chromosome 1_1"/>
</dbReference>
<evidence type="ECO:0000256" key="1">
    <source>
        <dbReference type="SAM" id="Phobius"/>
    </source>
</evidence>
<protein>
    <submittedName>
        <fullName evidence="2">Uncharacterized protein</fullName>
    </submittedName>
</protein>
<keyword evidence="1" id="KW-0812">Transmembrane</keyword>
<gene>
    <name evidence="2" type="ORF">NDU88_004847</name>
</gene>
<accession>A0AAV7WT29</accession>
<dbReference type="AlphaFoldDB" id="A0AAV7WT29"/>
<organism evidence="2 3">
    <name type="scientific">Pleurodeles waltl</name>
    <name type="common">Iberian ribbed newt</name>
    <dbReference type="NCBI Taxonomy" id="8319"/>
    <lineage>
        <taxon>Eukaryota</taxon>
        <taxon>Metazoa</taxon>
        <taxon>Chordata</taxon>
        <taxon>Craniata</taxon>
        <taxon>Vertebrata</taxon>
        <taxon>Euteleostomi</taxon>
        <taxon>Amphibia</taxon>
        <taxon>Batrachia</taxon>
        <taxon>Caudata</taxon>
        <taxon>Salamandroidea</taxon>
        <taxon>Salamandridae</taxon>
        <taxon>Pleurodelinae</taxon>
        <taxon>Pleurodeles</taxon>
    </lineage>
</organism>
<dbReference type="EMBL" id="JANPWB010000001">
    <property type="protein sequence ID" value="KAJ1217252.1"/>
    <property type="molecule type" value="Genomic_DNA"/>
</dbReference>
<comment type="caution">
    <text evidence="2">The sequence shown here is derived from an EMBL/GenBank/DDBJ whole genome shotgun (WGS) entry which is preliminary data.</text>
</comment>
<keyword evidence="1" id="KW-0472">Membrane</keyword>
<name>A0AAV7WT29_PLEWA</name>
<feature type="transmembrane region" description="Helical" evidence="1">
    <location>
        <begin position="50"/>
        <end position="78"/>
    </location>
</feature>
<evidence type="ECO:0000313" key="3">
    <source>
        <dbReference type="Proteomes" id="UP001066276"/>
    </source>
</evidence>
<evidence type="ECO:0000313" key="2">
    <source>
        <dbReference type="EMBL" id="KAJ1217252.1"/>
    </source>
</evidence>
<keyword evidence="3" id="KW-1185">Reference proteome</keyword>